<feature type="compositionally biased region" description="Basic and acidic residues" evidence="1">
    <location>
        <begin position="380"/>
        <end position="396"/>
    </location>
</feature>
<feature type="region of interest" description="Disordered" evidence="1">
    <location>
        <begin position="380"/>
        <end position="411"/>
    </location>
</feature>
<dbReference type="OrthoDB" id="445357at2759"/>
<feature type="compositionally biased region" description="Basic and acidic residues" evidence="1">
    <location>
        <begin position="681"/>
        <end position="693"/>
    </location>
</feature>
<evidence type="ECO:0000313" key="2">
    <source>
        <dbReference type="EMBL" id="PAA93786.1"/>
    </source>
</evidence>
<dbReference type="EMBL" id="NIVC01000020">
    <property type="protein sequence ID" value="PAA93786.1"/>
    <property type="molecule type" value="Genomic_DNA"/>
</dbReference>
<feature type="region of interest" description="Disordered" evidence="1">
    <location>
        <begin position="425"/>
        <end position="505"/>
    </location>
</feature>
<feature type="compositionally biased region" description="Polar residues" evidence="1">
    <location>
        <begin position="578"/>
        <end position="597"/>
    </location>
</feature>
<feature type="compositionally biased region" description="Polar residues" evidence="1">
    <location>
        <begin position="205"/>
        <end position="223"/>
    </location>
</feature>
<dbReference type="SUPFAM" id="SSF49899">
    <property type="entry name" value="Concanavalin A-like lectins/glucanases"/>
    <property type="match status" value="1"/>
</dbReference>
<feature type="compositionally biased region" description="Low complexity" evidence="1">
    <location>
        <begin position="282"/>
        <end position="296"/>
    </location>
</feature>
<dbReference type="InterPro" id="IPR043136">
    <property type="entry name" value="B30.2/SPRY_sf"/>
</dbReference>
<dbReference type="InterPro" id="IPR027417">
    <property type="entry name" value="P-loop_NTPase"/>
</dbReference>
<dbReference type="Proteomes" id="UP000215902">
    <property type="component" value="Unassembled WGS sequence"/>
</dbReference>
<keyword evidence="3" id="KW-1185">Reference proteome</keyword>
<feature type="non-terminal residue" evidence="2">
    <location>
        <position position="1"/>
    </location>
</feature>
<feature type="compositionally biased region" description="Polar residues" evidence="1">
    <location>
        <begin position="72"/>
        <end position="81"/>
    </location>
</feature>
<feature type="compositionally biased region" description="Polar residues" evidence="1">
    <location>
        <begin position="541"/>
        <end position="554"/>
    </location>
</feature>
<sequence>AQTLDSIAPGKVRSVDPMSQGSGRIAVVVIERNPQLDQLALSLSAQAAQSGAEVGEGNSAEMRRKTKKRRGSQVSSGSLEVTSYADAEQTAARAKKKRMQQVGNSETTEAPGVSGVSTDAEQAFESKRKRKNRNVSSGTVVAAFTDSEQGDAEAEQKQRKQLNRGLETTESNQPVTSARVSSSSSSVLFEKHTVPKKSSEKHTKQNSSHPEGDSANTASNLASKTDDLSICDPRSPVSANETATEEQSTTEDLRVISETTVSPGKEVPLSELGTSQIIKNDSSNPSELSHSSSSERSLAKRKDCQMHSITTDTKSVSKKPGKSPRLNYLTQTQSGHTHKPGASKSESDETSKVSLNYSNAALGANRCPIIVLLRDPKLDQQARDDSLDLLKDKTSEKPIVSSKPQCENSTENFYVEQQTAISDKSRKVTSNNVTMKQGVRMTDQSTESHQCKSDEIRDYERGNFKSPSTSVKDNLPAEDQSFEEDSDMRSKPSDSRLPNENVQSAQSELDNVFCFSLDDADQEDIDYDLLSENSTDIMLSNRASQDLTSKNQIASLEEPGNDRSPQATDSLAKAKPGSHQSAGNSSSLISVKDSNNAPDAIELTENTGEPTDKLIIHHQPANDEEPTEEDNSQHLPVQDAAPPCNKAPNRDGSPQPVDTLTKSKCDYQPKENPFRKKIPKKSGENSTSKRDIQSNKTFNCQNDCVPLPSGKSTPICEERSVSKEQQQSEAIKRPTGSEAGPSRPHKTMRQPDDAVKQRATKEILCVLNELLNAGALTEKNRSFDKQKVMQRIELSCLDKVELSSNDSTDILETAFSQFGAEMFCKIESSLIEIEKLDLECLKDRCFSLKYMPRDLVDRIVELAFVKRACFRLSIPEELDQVTTTLWQLFSLLGKKMDFLACLNQIERIPPSIYSEHRLPESLISSIASVLRENRQYFFLYVHDSFLGSLRDRLNSSLLEIRRSVPADVFTRSLSVAICRHIRWITHPMRSLKRLNSTDNLVQRIKFICSAFGVEYPRTEMRILEVIVQAQRLVLDSHSIFAAFRPFISCQWTINKIKTLLHGGIKACDLESCLSRLYKVNIENPRAEDIGSLTEFPSHVLSGAVDIYFNEFLREKSVDFNDDGRLQIQPLQVVQKMRNFCCELQIEFPHGSVAPMIDRIALRLIGQKFGFPKEKLIEVREACNIIKLLALRSDRVSFKPFNVTVNGFPDSTIPICSAFCAQLQFNHLKNSIDQSKMDSELKLAIDSAVQQSKISMPEVKKLLTIVAKLCAKKYMGHLQHHRLQKELVESFSIISHRFKLLCQQAGAAFPSEIFAELERIVCIRKLAIKADLPEFLVASLDSNIDLELALRQYSRFVALKKSSKVSDIVEVKMQPISNLQEIIACASMKAARTSRFRQSKLVADSASSSRPMYANYMDRSMSKNSSSEPSETTVRAASTDLENQALNNSSEDQSFSESRLSVSLILDDPFLQTEDVPCGVINSLDELPAPGNSVCELWGTSFASHGVSEGKIYFETVLLHAKEQPSQRSAFRVGWSLVPRSNFCAANHGLPGSSKFSFAYSSKGYAILAGSLSRLPGLECAVGDRVAITIEIKKTDCNEALAIFNVAVASSPSGRHLARQSCPFSIRYQLPANIIDMVWVPHVAVVNSKLQLCFNKISSTLVRPSDNLSLAFNTAVPIAQFKPPEQPEVLFNVGLPLSGKTRFTEAQKSVHKDSQLMVVSLDLFFERLIAPELDESLSNEETLNRLFDYLQIAGNDLIHTCLTHATKMRSNIIIDFCNLSYGTRRNRVELCGPGYETKAIIFCPGAKMTKRMIKSGLASRNQSQLSNAYNYLKAVMELPGLHNAEFDNVSLFGSGVTEEVVLARAAEIRSEAEAMGSFPGDCDEFLMELYCRFGLDVPDFAAEVDLTELGPQLNEAEFQPSMLQPLRNDRPDMLAQEAEPDLLLHGQMDYDEQFDFVPRVAAYGHPDPMAEPESPVFPPQ</sequence>
<dbReference type="InterPro" id="IPR013320">
    <property type="entry name" value="ConA-like_dom_sf"/>
</dbReference>
<feature type="compositionally biased region" description="Polar residues" evidence="1">
    <location>
        <begin position="166"/>
        <end position="180"/>
    </location>
</feature>
<organism evidence="2 3">
    <name type="scientific">Macrostomum lignano</name>
    <dbReference type="NCBI Taxonomy" id="282301"/>
    <lineage>
        <taxon>Eukaryota</taxon>
        <taxon>Metazoa</taxon>
        <taxon>Spiralia</taxon>
        <taxon>Lophotrochozoa</taxon>
        <taxon>Platyhelminthes</taxon>
        <taxon>Rhabditophora</taxon>
        <taxon>Macrostomorpha</taxon>
        <taxon>Macrostomida</taxon>
        <taxon>Macrostomidae</taxon>
        <taxon>Macrostomum</taxon>
    </lineage>
</organism>
<feature type="region of interest" description="Disordered" evidence="1">
    <location>
        <begin position="541"/>
        <end position="754"/>
    </location>
</feature>
<dbReference type="Gene3D" id="2.60.120.920">
    <property type="match status" value="1"/>
</dbReference>
<comment type="caution">
    <text evidence="2">The sequence shown here is derived from an EMBL/GenBank/DDBJ whole genome shotgun (WGS) entry which is preliminary data.</text>
</comment>
<feature type="compositionally biased region" description="Polar residues" evidence="1">
    <location>
        <begin position="496"/>
        <end position="505"/>
    </location>
</feature>
<feature type="compositionally biased region" description="Polar residues" evidence="1">
    <location>
        <begin position="402"/>
        <end position="411"/>
    </location>
</feature>
<feature type="compositionally biased region" description="Basic and acidic residues" evidence="1">
    <location>
        <begin position="661"/>
        <end position="674"/>
    </location>
</feature>
<protein>
    <submittedName>
        <fullName evidence="2">Uncharacterized protein</fullName>
    </submittedName>
</protein>
<feature type="compositionally biased region" description="Polar residues" evidence="1">
    <location>
        <begin position="425"/>
        <end position="435"/>
    </location>
</feature>
<feature type="region of interest" description="Disordered" evidence="1">
    <location>
        <begin position="1"/>
        <end position="20"/>
    </location>
</feature>
<evidence type="ECO:0000256" key="1">
    <source>
        <dbReference type="SAM" id="MobiDB-lite"/>
    </source>
</evidence>
<evidence type="ECO:0000313" key="3">
    <source>
        <dbReference type="Proteomes" id="UP000215902"/>
    </source>
</evidence>
<feature type="compositionally biased region" description="Basic and acidic residues" evidence="1">
    <location>
        <begin position="449"/>
        <end position="463"/>
    </location>
</feature>
<dbReference type="Gene3D" id="3.40.50.300">
    <property type="entry name" value="P-loop containing nucleotide triphosphate hydrolases"/>
    <property type="match status" value="1"/>
</dbReference>
<name>A0A267H670_9PLAT</name>
<feature type="compositionally biased region" description="Polar residues" evidence="1">
    <location>
        <begin position="272"/>
        <end position="281"/>
    </location>
</feature>
<proteinExistence type="predicted"/>
<accession>A0A267H670</accession>
<feature type="region of interest" description="Disordered" evidence="1">
    <location>
        <begin position="46"/>
        <end position="352"/>
    </location>
</feature>
<feature type="compositionally biased region" description="Basic and acidic residues" evidence="1">
    <location>
        <begin position="189"/>
        <end position="203"/>
    </location>
</feature>
<reference evidence="2 3" key="1">
    <citation type="submission" date="2017-06" db="EMBL/GenBank/DDBJ databases">
        <title>A platform for efficient transgenesis in Macrostomum lignano, a flatworm model organism for stem cell research.</title>
        <authorList>
            <person name="Berezikov E."/>
        </authorList>
    </citation>
    <scope>NUCLEOTIDE SEQUENCE [LARGE SCALE GENOMIC DNA]</scope>
    <source>
        <strain evidence="2">DV1</strain>
        <tissue evidence="2">Whole organism</tissue>
    </source>
</reference>
<feature type="compositionally biased region" description="Polar residues" evidence="1">
    <location>
        <begin position="237"/>
        <end position="247"/>
    </location>
</feature>
<dbReference type="STRING" id="282301.A0A267H670"/>
<gene>
    <name evidence="2" type="ORF">BOX15_Mlig013270g7</name>
</gene>